<evidence type="ECO:0000313" key="2">
    <source>
        <dbReference type="Proteomes" id="UP000694556"/>
    </source>
</evidence>
<evidence type="ECO:0000313" key="1">
    <source>
        <dbReference type="Ensembl" id="ENSCMMP00000011870.1"/>
    </source>
</evidence>
<name>A0A8C3BV39_CAIMO</name>
<proteinExistence type="predicted"/>
<organism evidence="1 2">
    <name type="scientific">Cairina moschata</name>
    <name type="common">Muscovy duck</name>
    <dbReference type="NCBI Taxonomy" id="8855"/>
    <lineage>
        <taxon>Eukaryota</taxon>
        <taxon>Metazoa</taxon>
        <taxon>Chordata</taxon>
        <taxon>Craniata</taxon>
        <taxon>Vertebrata</taxon>
        <taxon>Euteleostomi</taxon>
        <taxon>Archelosauria</taxon>
        <taxon>Archosauria</taxon>
        <taxon>Dinosauria</taxon>
        <taxon>Saurischia</taxon>
        <taxon>Theropoda</taxon>
        <taxon>Coelurosauria</taxon>
        <taxon>Aves</taxon>
        <taxon>Neognathae</taxon>
        <taxon>Galloanserae</taxon>
        <taxon>Anseriformes</taxon>
        <taxon>Anatidae</taxon>
        <taxon>Anatinae</taxon>
        <taxon>Cairina</taxon>
    </lineage>
</organism>
<dbReference type="AlphaFoldDB" id="A0A8C3BV39"/>
<dbReference type="Ensembl" id="ENSCMMT00000013055.1">
    <property type="protein sequence ID" value="ENSCMMP00000011870.1"/>
    <property type="gene ID" value="ENSCMMG00000007529.1"/>
</dbReference>
<accession>A0A8C3BV39</accession>
<reference evidence="1" key="3">
    <citation type="submission" date="2025-09" db="UniProtKB">
        <authorList>
            <consortium name="Ensembl"/>
        </authorList>
    </citation>
    <scope>IDENTIFICATION</scope>
</reference>
<dbReference type="Proteomes" id="UP000694556">
    <property type="component" value="Chromosome 18"/>
</dbReference>
<sequence>GCWVGAWCCGINGVGSGKGAVWHGTAWHGTAQHSTARHSMALHCIAQHGMAWHGTGLHSSHTAWHSTALHSLAQHGMARHSTAHFTLSGLFLSLSQFLPPTTSHFRWLLPVLSQSRSWARSPAWALLL</sequence>
<keyword evidence="2" id="KW-1185">Reference proteome</keyword>
<reference evidence="1" key="1">
    <citation type="submission" date="2018-09" db="EMBL/GenBank/DDBJ databases">
        <title>Common duck and Muscovy duck high density SNP chip.</title>
        <authorList>
            <person name="Vignal A."/>
            <person name="Thebault N."/>
            <person name="Warren W.C."/>
        </authorList>
    </citation>
    <scope>NUCLEOTIDE SEQUENCE [LARGE SCALE GENOMIC DNA]</scope>
</reference>
<protein>
    <submittedName>
        <fullName evidence="1">Uncharacterized protein</fullName>
    </submittedName>
</protein>
<reference evidence="1" key="2">
    <citation type="submission" date="2025-08" db="UniProtKB">
        <authorList>
            <consortium name="Ensembl"/>
        </authorList>
    </citation>
    <scope>IDENTIFICATION</scope>
</reference>